<sequence>MRLLIIGGTEFVGRAVAEEALRRGHEVTTFNRGVTAPDVPGVRPVRGDRAQDADLDRLRGQEWDVVVDTCGYVPEVVGRAARLLAGSSGRYVFVSSVSACVAWPKERITDDTPRYDCPADARADAGEYGYLKAGCERAVEEAFGDRALVVRPGLILGPYENVGRLPWWLRRVARGGQVLAPGDPDTRMQLIDARDLAAWMLDAAERGLGGVFHATGGNTTMGRWLAACVEVTGADAELVWVPDRFLLDHQVRPWTELPLWRPDLPEYAGAWEVETARAEAAGLRTRPVRDTVRDTWEWLRGGGEPVIHDYAQLPEHGIDPGKEQRILTAWRSRGAA</sequence>
<protein>
    <submittedName>
        <fullName evidence="2 3">NAD-dependent epimerase</fullName>
    </submittedName>
</protein>
<dbReference type="Pfam" id="PF01370">
    <property type="entry name" value="Epimerase"/>
    <property type="match status" value="1"/>
</dbReference>
<accession>A0A132MJ34</accession>
<dbReference type="Proteomes" id="UP000070659">
    <property type="component" value="Unassembled WGS sequence"/>
</dbReference>
<dbReference type="InterPro" id="IPR036291">
    <property type="entry name" value="NAD(P)-bd_dom_sf"/>
</dbReference>
<evidence type="ECO:0000313" key="2">
    <source>
        <dbReference type="EMBL" id="KWW97783.1"/>
    </source>
</evidence>
<dbReference type="EMBL" id="JYIK01000368">
    <property type="protein sequence ID" value="KWX10644.1"/>
    <property type="molecule type" value="Genomic_DNA"/>
</dbReference>
<dbReference type="GO" id="GO:0005737">
    <property type="term" value="C:cytoplasm"/>
    <property type="evidence" value="ECO:0007669"/>
    <property type="project" value="TreeGrafter"/>
</dbReference>
<gene>
    <name evidence="3" type="ORF">LI90_132</name>
    <name evidence="2" type="ORF">TH66_20215</name>
    <name evidence="4" type="ORF">TR74_02410</name>
</gene>
<dbReference type="OrthoDB" id="7941246at2"/>
<evidence type="ECO:0000313" key="5">
    <source>
        <dbReference type="Proteomes" id="UP000070188"/>
    </source>
</evidence>
<dbReference type="Proteomes" id="UP000070188">
    <property type="component" value="Unassembled WGS sequence"/>
</dbReference>
<evidence type="ECO:0000313" key="6">
    <source>
        <dbReference type="Proteomes" id="UP000070598"/>
    </source>
</evidence>
<organism evidence="2 7">
    <name type="scientific">Carbonactinospora thermoautotrophica</name>
    <dbReference type="NCBI Taxonomy" id="1469144"/>
    <lineage>
        <taxon>Bacteria</taxon>
        <taxon>Bacillati</taxon>
        <taxon>Actinomycetota</taxon>
        <taxon>Actinomycetes</taxon>
        <taxon>Kitasatosporales</taxon>
        <taxon>Carbonactinosporaceae</taxon>
        <taxon>Carbonactinospora</taxon>
    </lineage>
</organism>
<evidence type="ECO:0000313" key="4">
    <source>
        <dbReference type="EMBL" id="KWX10644.1"/>
    </source>
</evidence>
<dbReference type="GO" id="GO:0004029">
    <property type="term" value="F:aldehyde dehydrogenase (NAD+) activity"/>
    <property type="evidence" value="ECO:0007669"/>
    <property type="project" value="TreeGrafter"/>
</dbReference>
<dbReference type="InterPro" id="IPR001509">
    <property type="entry name" value="Epimerase_deHydtase"/>
</dbReference>
<reference evidence="3" key="3">
    <citation type="submission" date="2015-04" db="EMBL/GenBank/DDBJ databases">
        <title>Physiological reanalysis, assessment of diazotrophy, and genome sequences of multiple isolates of Streptomyces thermoautotrophicus.</title>
        <authorList>
            <person name="MacKellar D.C."/>
            <person name="Lieber L."/>
            <person name="Norman J."/>
            <person name="Bolger A."/>
            <person name="Tobin C."/>
            <person name="Murray J.W."/>
            <person name="Woodward J."/>
            <person name="Friesen M."/>
            <person name="Prell J."/>
        </authorList>
    </citation>
    <scope>NUCLEOTIDE SEQUENCE [LARGE SCALE GENOMIC DNA]</scope>
    <source>
        <strain evidence="3">H1</strain>
    </source>
</reference>
<keyword evidence="5" id="KW-1185">Reference proteome</keyword>
<name>A0A132MJ34_9ACTN</name>
<dbReference type="Gene3D" id="3.40.50.720">
    <property type="entry name" value="NAD(P)-binding Rossmann-like Domain"/>
    <property type="match status" value="1"/>
</dbReference>
<dbReference type="Proteomes" id="UP000070598">
    <property type="component" value="Unassembled WGS sequence"/>
</dbReference>
<evidence type="ECO:0000313" key="3">
    <source>
        <dbReference type="EMBL" id="KWW98510.1"/>
    </source>
</evidence>
<dbReference type="SUPFAM" id="SSF51735">
    <property type="entry name" value="NAD(P)-binding Rossmann-fold domains"/>
    <property type="match status" value="1"/>
</dbReference>
<dbReference type="PANTHER" id="PTHR48079">
    <property type="entry name" value="PROTEIN YEEZ"/>
    <property type="match status" value="1"/>
</dbReference>
<dbReference type="CDD" id="cd05265">
    <property type="entry name" value="SDR_a1"/>
    <property type="match status" value="1"/>
</dbReference>
<dbReference type="PATRIC" id="fig|1469144.10.peg.206"/>
<dbReference type="InterPro" id="IPR051783">
    <property type="entry name" value="NAD(P)-dependent_oxidoreduct"/>
</dbReference>
<dbReference type="AlphaFoldDB" id="A0A132MJ34"/>
<proteinExistence type="predicted"/>
<feature type="domain" description="NAD-dependent epimerase/dehydratase" evidence="1">
    <location>
        <begin position="4"/>
        <end position="206"/>
    </location>
</feature>
<dbReference type="EMBL" id="LAXD01000001">
    <property type="protein sequence ID" value="KWW98510.1"/>
    <property type="molecule type" value="Genomic_DNA"/>
</dbReference>
<dbReference type="EMBL" id="JYIJ01000019">
    <property type="protein sequence ID" value="KWW97783.1"/>
    <property type="molecule type" value="Genomic_DNA"/>
</dbReference>
<evidence type="ECO:0000313" key="7">
    <source>
        <dbReference type="Proteomes" id="UP000070659"/>
    </source>
</evidence>
<comment type="caution">
    <text evidence="2">The sequence shown here is derived from an EMBL/GenBank/DDBJ whole genome shotgun (WGS) entry which is preliminary data.</text>
</comment>
<reference evidence="5" key="4">
    <citation type="submission" date="2015-04" db="EMBL/GenBank/DDBJ databases">
        <title>Physiological reanalysis, assessment of diazotrophy, and genome sequences of multiple isolates of Streptomyces thermoautotrophicus.</title>
        <authorList>
            <person name="MacKellar D.C."/>
            <person name="Lieber L."/>
            <person name="Norman J."/>
            <person name="Bolger A."/>
            <person name="Tobin C."/>
            <person name="Murray J.W."/>
            <person name="Chang R."/>
            <person name="Ford T."/>
            <person name="Nguyen P.Q."/>
            <person name="Woodward J."/>
            <person name="Permingeat H."/>
            <person name="Joshi N.S."/>
            <person name="Silver P.A."/>
            <person name="Usadel B."/>
            <person name="Rutherford A.W."/>
            <person name="Friesen M."/>
            <person name="Prell J."/>
        </authorList>
    </citation>
    <scope>NUCLEOTIDE SEQUENCE [LARGE SCALE GENOMIC DNA]</scope>
    <source>
        <strain evidence="5">H1</strain>
    </source>
</reference>
<reference evidence="6" key="2">
    <citation type="submission" date="2015-02" db="EMBL/GenBank/DDBJ databases">
        <title>Physiological reanalysis, assessment of diazotrophy, and genome sequences of multiple isolates of Streptomyces thermoautotrophicus.</title>
        <authorList>
            <person name="MacKellar D.C."/>
            <person name="Lieber L."/>
            <person name="Norman J."/>
            <person name="Bolger A."/>
            <person name="Tobin C."/>
            <person name="Murray J.W."/>
            <person name="Friesen M."/>
            <person name="Prell J."/>
        </authorList>
    </citation>
    <scope>NUCLEOTIDE SEQUENCE [LARGE SCALE GENOMIC DNA]</scope>
    <source>
        <strain evidence="6">UBT1</strain>
    </source>
</reference>
<reference evidence="2 7" key="1">
    <citation type="submission" date="2015-02" db="EMBL/GenBank/DDBJ databases">
        <title>Physiological reanalysis, assessment of diazotrophy, and genome sequences of multiple isolates of Streptomyces thermoautotrophicus.</title>
        <authorList>
            <person name="MacKellar D.C."/>
            <person name="Lieber L."/>
            <person name="Norman J."/>
            <person name="Bolger A."/>
            <person name="Tobin C."/>
            <person name="Murray J.W."/>
            <person name="Prell J."/>
        </authorList>
    </citation>
    <scope>NUCLEOTIDE SEQUENCE [LARGE SCALE GENOMIC DNA]</scope>
    <source>
        <strain evidence="2 7">UBT1</strain>
    </source>
</reference>
<dbReference type="PANTHER" id="PTHR48079:SF6">
    <property type="entry name" value="NAD(P)-BINDING DOMAIN-CONTAINING PROTEIN-RELATED"/>
    <property type="match status" value="1"/>
</dbReference>
<dbReference type="RefSeq" id="WP_066883276.1">
    <property type="nucleotide sequence ID" value="NZ_JYIJ01000019.1"/>
</dbReference>
<evidence type="ECO:0000259" key="1">
    <source>
        <dbReference type="Pfam" id="PF01370"/>
    </source>
</evidence>
<dbReference type="STRING" id="1469144.LI90_132"/>